<feature type="signal peptide" evidence="1">
    <location>
        <begin position="1"/>
        <end position="21"/>
    </location>
</feature>
<dbReference type="EMBL" id="MASJ01000023">
    <property type="protein sequence ID" value="OCS84655.1"/>
    <property type="molecule type" value="Genomic_DNA"/>
</dbReference>
<accession>A0A1C0YBZ2</accession>
<evidence type="ECO:0008006" key="4">
    <source>
        <dbReference type="Google" id="ProtNLM"/>
    </source>
</evidence>
<keyword evidence="3" id="KW-1185">Reference proteome</keyword>
<proteinExistence type="predicted"/>
<protein>
    <recommendedName>
        <fullName evidence="4">Lipoprotein</fullName>
    </recommendedName>
</protein>
<evidence type="ECO:0000256" key="1">
    <source>
        <dbReference type="SAM" id="SignalP"/>
    </source>
</evidence>
<feature type="chain" id="PRO_5039694612" description="Lipoprotein" evidence="1">
    <location>
        <begin position="22"/>
        <end position="170"/>
    </location>
</feature>
<gene>
    <name evidence="2" type="ORF">A6M13_03515</name>
</gene>
<dbReference type="Proteomes" id="UP000093199">
    <property type="component" value="Unassembled WGS sequence"/>
</dbReference>
<organism evidence="2 3">
    <name type="scientific">Caryophanon tenue</name>
    <dbReference type="NCBI Taxonomy" id="33978"/>
    <lineage>
        <taxon>Bacteria</taxon>
        <taxon>Bacillati</taxon>
        <taxon>Bacillota</taxon>
        <taxon>Bacilli</taxon>
        <taxon>Bacillales</taxon>
        <taxon>Caryophanaceae</taxon>
        <taxon>Caryophanon</taxon>
    </lineage>
</organism>
<dbReference type="PROSITE" id="PS51257">
    <property type="entry name" value="PROKAR_LIPOPROTEIN"/>
    <property type="match status" value="1"/>
</dbReference>
<dbReference type="RefSeq" id="WP_066545853.1">
    <property type="nucleotide sequence ID" value="NZ_MASJ01000023.1"/>
</dbReference>
<dbReference type="AlphaFoldDB" id="A0A1C0YBZ2"/>
<keyword evidence="1" id="KW-0732">Signal</keyword>
<sequence>MKKRTLSMLFASALVLAACNATDDKEQAEETAEETTEETATASTYEVFTLTEDAADVTSKSVEYSADKDGNLAKFLLTQIGLEGVVNSTSFSEDGKTLIVDFYEKGITKDQETITGPAAASFAEPIKATLFTNMPDLQQIAYTADGQPTDGWSDLTLAEVTRAEWEATQQ</sequence>
<comment type="caution">
    <text evidence="2">The sequence shown here is derived from an EMBL/GenBank/DDBJ whole genome shotgun (WGS) entry which is preliminary data.</text>
</comment>
<name>A0A1C0YBZ2_9BACL</name>
<reference evidence="2 3" key="1">
    <citation type="submission" date="2016-07" db="EMBL/GenBank/DDBJ databases">
        <title>Caryophanon tenue genome sequencing.</title>
        <authorList>
            <person name="Verma A."/>
            <person name="Pal Y."/>
            <person name="Krishnamurthi S."/>
        </authorList>
    </citation>
    <scope>NUCLEOTIDE SEQUENCE [LARGE SCALE GENOMIC DNA]</scope>
    <source>
        <strain evidence="2 3">DSM 14152</strain>
    </source>
</reference>
<evidence type="ECO:0000313" key="2">
    <source>
        <dbReference type="EMBL" id="OCS84655.1"/>
    </source>
</evidence>
<evidence type="ECO:0000313" key="3">
    <source>
        <dbReference type="Proteomes" id="UP000093199"/>
    </source>
</evidence>